<dbReference type="RefSeq" id="WP_378219939.1">
    <property type="nucleotide sequence ID" value="NZ_JBHRTK010000009.1"/>
</dbReference>
<evidence type="ECO:0000313" key="2">
    <source>
        <dbReference type="EMBL" id="MFC3205961.1"/>
    </source>
</evidence>
<gene>
    <name evidence="2" type="ORF">ACFOHJ_07040</name>
</gene>
<reference evidence="3" key="1">
    <citation type="journal article" date="2019" name="Int. J. Syst. Evol. Microbiol.">
        <title>The Global Catalogue of Microorganisms (GCM) 10K type strain sequencing project: providing services to taxonomists for standard genome sequencing and annotation.</title>
        <authorList>
            <consortium name="The Broad Institute Genomics Platform"/>
            <consortium name="The Broad Institute Genome Sequencing Center for Infectious Disease"/>
            <person name="Wu L."/>
            <person name="Ma J."/>
        </authorList>
    </citation>
    <scope>NUCLEOTIDE SEQUENCE [LARGE SCALE GENOMIC DNA]</scope>
    <source>
        <strain evidence="3">KCTC 52165</strain>
    </source>
</reference>
<dbReference type="Proteomes" id="UP001595583">
    <property type="component" value="Unassembled WGS sequence"/>
</dbReference>
<organism evidence="2 3">
    <name type="scientific">Aquamicrobium soli</name>
    <dbReference type="NCBI Taxonomy" id="1811518"/>
    <lineage>
        <taxon>Bacteria</taxon>
        <taxon>Pseudomonadati</taxon>
        <taxon>Pseudomonadota</taxon>
        <taxon>Alphaproteobacteria</taxon>
        <taxon>Hyphomicrobiales</taxon>
        <taxon>Phyllobacteriaceae</taxon>
        <taxon>Aquamicrobium</taxon>
    </lineage>
</organism>
<evidence type="ECO:0000313" key="3">
    <source>
        <dbReference type="Proteomes" id="UP001595583"/>
    </source>
</evidence>
<protein>
    <submittedName>
        <fullName evidence="2">Uncharacterized protein</fullName>
    </submittedName>
</protein>
<proteinExistence type="predicted"/>
<evidence type="ECO:0000256" key="1">
    <source>
        <dbReference type="SAM" id="MobiDB-lite"/>
    </source>
</evidence>
<accession>A0ABV7KAE1</accession>
<feature type="region of interest" description="Disordered" evidence="1">
    <location>
        <begin position="1"/>
        <end position="54"/>
    </location>
</feature>
<keyword evidence="3" id="KW-1185">Reference proteome</keyword>
<comment type="caution">
    <text evidence="2">The sequence shown here is derived from an EMBL/GenBank/DDBJ whole genome shotgun (WGS) entry which is preliminary data.</text>
</comment>
<dbReference type="EMBL" id="JBHRTK010000009">
    <property type="protein sequence ID" value="MFC3205961.1"/>
    <property type="molecule type" value="Genomic_DNA"/>
</dbReference>
<sequence length="54" mass="6036">MPVVAPVEDFNEKKPPAPLLAAPDSQEFSALQKPAGPFPDWLSGNRQRSFPFRR</sequence>
<name>A0ABV7KAE1_9HYPH</name>